<dbReference type="AlphaFoldDB" id="A0A6N8TFV8"/>
<dbReference type="OrthoDB" id="667202at2"/>
<evidence type="ECO:0000313" key="1">
    <source>
        <dbReference type="EMBL" id="MXO00020.1"/>
    </source>
</evidence>
<dbReference type="Proteomes" id="UP000440304">
    <property type="component" value="Unassembled WGS sequence"/>
</dbReference>
<dbReference type="RefSeq" id="WP_160785422.1">
    <property type="nucleotide sequence ID" value="NZ_CP086610.1"/>
</dbReference>
<proteinExistence type="predicted"/>
<reference evidence="1 2" key="1">
    <citation type="submission" date="2019-12" db="EMBL/GenBank/DDBJ databases">
        <title>Shinella granuli gen. nov., sp. nov., and proposal of the reclassification of Zoogloea ramigera ATCC 19623 as Shinella zoogloeoides sp. nov.</title>
        <authorList>
            <person name="Gao J."/>
        </authorList>
    </citation>
    <scope>NUCLEOTIDE SEQUENCE [LARGE SCALE GENOMIC DNA]</scope>
    <source>
        <strain evidence="1 2">DSM 287</strain>
    </source>
</reference>
<accession>A0A6N8TFV8</accession>
<gene>
    <name evidence="1" type="ORF">GR156_06890</name>
</gene>
<protein>
    <submittedName>
        <fullName evidence="1">Nuclear transport factor 2 family protein</fullName>
    </submittedName>
</protein>
<dbReference type="Gene3D" id="3.10.450.50">
    <property type="match status" value="1"/>
</dbReference>
<comment type="caution">
    <text evidence="1">The sequence shown here is derived from an EMBL/GenBank/DDBJ whole genome shotgun (WGS) entry which is preliminary data.</text>
</comment>
<sequence length="143" mass="16433">MEMVVRQFFERYERFFNRSLVSEFDAEELASLYATEFIGAGPAGVRAGRNDDGFRQAMAQGYEHYRAMGTKEMRLRDIHLSPIDPLHCLAHVSWTATYARMDRPDTAVDFEVHYLIQMLAGEPRVFGWISGDEQALLKKHGIT</sequence>
<dbReference type="EMBL" id="WUML01000004">
    <property type="protein sequence ID" value="MXO00020.1"/>
    <property type="molecule type" value="Genomic_DNA"/>
</dbReference>
<organism evidence="1 2">
    <name type="scientific">Shinella zoogloeoides</name>
    <name type="common">Crabtreella saccharophila</name>
    <dbReference type="NCBI Taxonomy" id="352475"/>
    <lineage>
        <taxon>Bacteria</taxon>
        <taxon>Pseudomonadati</taxon>
        <taxon>Pseudomonadota</taxon>
        <taxon>Alphaproteobacteria</taxon>
        <taxon>Hyphomicrobiales</taxon>
        <taxon>Rhizobiaceae</taxon>
        <taxon>Shinella</taxon>
    </lineage>
</organism>
<evidence type="ECO:0000313" key="2">
    <source>
        <dbReference type="Proteomes" id="UP000440304"/>
    </source>
</evidence>
<name>A0A6N8TFV8_SHIZO</name>